<dbReference type="KEGG" id="lak:106153239"/>
<dbReference type="GO" id="GO:0005524">
    <property type="term" value="F:ATP binding"/>
    <property type="evidence" value="ECO:0007669"/>
    <property type="project" value="UniProtKB-UniRule"/>
</dbReference>
<dbReference type="PROSITE" id="PS50011">
    <property type="entry name" value="PROTEIN_KINASE_DOM"/>
    <property type="match status" value="1"/>
</dbReference>
<dbReference type="Pfam" id="PF07714">
    <property type="entry name" value="PK_Tyr_Ser-Thr"/>
    <property type="match status" value="1"/>
</dbReference>
<accession>A0A1S3HBP0</accession>
<evidence type="ECO:0000313" key="4">
    <source>
        <dbReference type="Proteomes" id="UP000085678"/>
    </source>
</evidence>
<evidence type="ECO:0000259" key="3">
    <source>
        <dbReference type="PROSITE" id="PS50011"/>
    </source>
</evidence>
<dbReference type="OrthoDB" id="6778822at2759"/>
<dbReference type="Gene3D" id="1.10.510.10">
    <property type="entry name" value="Transferase(Phosphotransferase) domain 1"/>
    <property type="match status" value="1"/>
</dbReference>
<dbReference type="CDD" id="cd00180">
    <property type="entry name" value="PKc"/>
    <property type="match status" value="1"/>
</dbReference>
<dbReference type="GO" id="GO:0007165">
    <property type="term" value="P:signal transduction"/>
    <property type="evidence" value="ECO:0007669"/>
    <property type="project" value="TreeGrafter"/>
</dbReference>
<dbReference type="Proteomes" id="UP000085678">
    <property type="component" value="Unplaced"/>
</dbReference>
<proteinExistence type="predicted"/>
<dbReference type="InterPro" id="IPR017441">
    <property type="entry name" value="Protein_kinase_ATP_BS"/>
</dbReference>
<keyword evidence="4" id="KW-1185">Reference proteome</keyword>
<feature type="domain" description="Protein kinase" evidence="3">
    <location>
        <begin position="82"/>
        <end position="353"/>
    </location>
</feature>
<dbReference type="Gene3D" id="3.30.200.20">
    <property type="entry name" value="Phosphorylase Kinase, domain 1"/>
    <property type="match status" value="1"/>
</dbReference>
<dbReference type="GO" id="GO:0005737">
    <property type="term" value="C:cytoplasm"/>
    <property type="evidence" value="ECO:0007669"/>
    <property type="project" value="TreeGrafter"/>
</dbReference>
<dbReference type="PANTHER" id="PTHR23257">
    <property type="entry name" value="SERINE-THREONINE PROTEIN KINASE"/>
    <property type="match status" value="1"/>
</dbReference>
<dbReference type="InParanoid" id="A0A1S3HBP0"/>
<dbReference type="RefSeq" id="XP_013382544.1">
    <property type="nucleotide sequence ID" value="XM_013527090.1"/>
</dbReference>
<name>A0A1S3HBP0_LINAN</name>
<dbReference type="GO" id="GO:0004672">
    <property type="term" value="F:protein kinase activity"/>
    <property type="evidence" value="ECO:0007669"/>
    <property type="project" value="InterPro"/>
</dbReference>
<dbReference type="AlphaFoldDB" id="A0A1S3HBP0"/>
<feature type="region of interest" description="Disordered" evidence="2">
    <location>
        <begin position="1"/>
        <end position="34"/>
    </location>
</feature>
<protein>
    <submittedName>
        <fullName evidence="5">Uncharacterized protein LOC106153239</fullName>
    </submittedName>
</protein>
<dbReference type="SMART" id="SM00220">
    <property type="entry name" value="S_TKc"/>
    <property type="match status" value="1"/>
</dbReference>
<gene>
    <name evidence="5" type="primary">LOC106153239</name>
</gene>
<evidence type="ECO:0000256" key="1">
    <source>
        <dbReference type="PROSITE-ProRule" id="PRU10141"/>
    </source>
</evidence>
<dbReference type="PANTHER" id="PTHR23257:SF958">
    <property type="entry name" value="SERINE_THREONINE-PROTEIN KINASE WNK4"/>
    <property type="match status" value="1"/>
</dbReference>
<dbReference type="PROSITE" id="PS00107">
    <property type="entry name" value="PROTEIN_KINASE_ATP"/>
    <property type="match status" value="1"/>
</dbReference>
<dbReference type="GeneID" id="106153239"/>
<keyword evidence="1" id="KW-0547">Nucleotide-binding</keyword>
<keyword evidence="1" id="KW-0067">ATP-binding</keyword>
<evidence type="ECO:0000256" key="2">
    <source>
        <dbReference type="SAM" id="MobiDB-lite"/>
    </source>
</evidence>
<organism evidence="4 5">
    <name type="scientific">Lingula anatina</name>
    <name type="common">Brachiopod</name>
    <name type="synonym">Lingula unguis</name>
    <dbReference type="NCBI Taxonomy" id="7574"/>
    <lineage>
        <taxon>Eukaryota</taxon>
        <taxon>Metazoa</taxon>
        <taxon>Spiralia</taxon>
        <taxon>Lophotrochozoa</taxon>
        <taxon>Brachiopoda</taxon>
        <taxon>Linguliformea</taxon>
        <taxon>Lingulata</taxon>
        <taxon>Lingulida</taxon>
        <taxon>Linguloidea</taxon>
        <taxon>Lingulidae</taxon>
        <taxon>Lingula</taxon>
    </lineage>
</organism>
<reference evidence="5" key="1">
    <citation type="submission" date="2025-08" db="UniProtKB">
        <authorList>
            <consortium name="RefSeq"/>
        </authorList>
    </citation>
    <scope>IDENTIFICATION</scope>
    <source>
        <tissue evidence="5">Gonads</tissue>
    </source>
</reference>
<evidence type="ECO:0000313" key="5">
    <source>
        <dbReference type="RefSeq" id="XP_013382544.1"/>
    </source>
</evidence>
<sequence length="353" mass="40046">MSLAPRNPTRDSTNRSKRRRRREREQTFDSINSHTESGVDVEYEGLARRVNDIPVGDLRNSPKFNVDDVPRFLPVGCLNFLKRKGILLGEGTFGKVYFAKEKQSDLPVAVKVFKDQTDFDLAVREARITAALSESGIGPKFIGLVDLSSVKFLKKGIKKKKYHALGMVTQFIGDPVNRKTITLSDALTTLPKQVQDISLVIDWLRLFVKLAMKLAKLHNLGFVFNDLHDDNVILSEPIDDNTDVFIIDYGKVTVSGSSFGFSYYVDPSERKKHVLRYPQHPPEYFEGKPSTASSDVYSFGALLKAADMPKWLNITDLVDDCLAVQRSERPTMDEVEKKLRQCLKTLPMLFKRR</sequence>
<dbReference type="InterPro" id="IPR050167">
    <property type="entry name" value="Ser_Thr_protein_kinase"/>
</dbReference>
<dbReference type="SUPFAM" id="SSF56112">
    <property type="entry name" value="Protein kinase-like (PK-like)"/>
    <property type="match status" value="1"/>
</dbReference>
<feature type="binding site" evidence="1">
    <location>
        <position position="111"/>
    </location>
    <ligand>
        <name>ATP</name>
        <dbReference type="ChEBI" id="CHEBI:30616"/>
    </ligand>
</feature>
<dbReference type="InterPro" id="IPR011009">
    <property type="entry name" value="Kinase-like_dom_sf"/>
</dbReference>
<dbReference type="InterPro" id="IPR001245">
    <property type="entry name" value="Ser-Thr/Tyr_kinase_cat_dom"/>
</dbReference>
<dbReference type="InterPro" id="IPR000719">
    <property type="entry name" value="Prot_kinase_dom"/>
</dbReference>